<feature type="transmembrane region" description="Helical" evidence="1">
    <location>
        <begin position="178"/>
        <end position="198"/>
    </location>
</feature>
<accession>A0A6J8ES34</accession>
<dbReference type="EMBL" id="CACVKT020009653">
    <property type="protein sequence ID" value="CAC5422606.1"/>
    <property type="molecule type" value="Genomic_DNA"/>
</dbReference>
<dbReference type="AlphaFoldDB" id="A0A6J8ES34"/>
<sequence length="331" mass="37942">MGNTYVYSDMYANDSHMQGYYRYDRNTRPIDQYRGDELTNDYSSNSGRFASNLQTHFAPAYHNQTLVGNIKQRLFAETTSQPMIINIILSHKYFQLLNRVGPVVYEQRENKNIIAVYFVALTVMTTASNMNFTTASLYYVHCIKTRSSIINDTITTPFWSNKTTTSDTLSSMNETSELGIMVSMIGVMFMMIILYAAVCRLFSSEKYAQALAQGKQPDRNLEYTIAYLTLVEATVESTPQLTIQIYLSITNTHTETTQTQNAAMLYLWYSDDPALLKIKIYLGGACSNHEWYAPYIFVVVIVGFVVQPSFLLVYYRLRKKQHKPKDTNTSE</sequence>
<keyword evidence="1" id="KW-1133">Transmembrane helix</keyword>
<organism evidence="2 3">
    <name type="scientific">Mytilus coruscus</name>
    <name type="common">Sea mussel</name>
    <dbReference type="NCBI Taxonomy" id="42192"/>
    <lineage>
        <taxon>Eukaryota</taxon>
        <taxon>Metazoa</taxon>
        <taxon>Spiralia</taxon>
        <taxon>Lophotrochozoa</taxon>
        <taxon>Mollusca</taxon>
        <taxon>Bivalvia</taxon>
        <taxon>Autobranchia</taxon>
        <taxon>Pteriomorphia</taxon>
        <taxon>Mytilida</taxon>
        <taxon>Mytiloidea</taxon>
        <taxon>Mytilidae</taxon>
        <taxon>Mytilinae</taxon>
        <taxon>Mytilus</taxon>
    </lineage>
</organism>
<feature type="transmembrane region" description="Helical" evidence="1">
    <location>
        <begin position="114"/>
        <end position="140"/>
    </location>
</feature>
<gene>
    <name evidence="2" type="ORF">MCOR_54645</name>
</gene>
<protein>
    <submittedName>
        <fullName evidence="2">Uncharacterized protein</fullName>
    </submittedName>
</protein>
<keyword evidence="1" id="KW-0472">Membrane</keyword>
<dbReference type="Proteomes" id="UP000507470">
    <property type="component" value="Unassembled WGS sequence"/>
</dbReference>
<proteinExistence type="predicted"/>
<evidence type="ECO:0000313" key="2">
    <source>
        <dbReference type="EMBL" id="CAC5422606.1"/>
    </source>
</evidence>
<keyword evidence="3" id="KW-1185">Reference proteome</keyword>
<name>A0A6J8ES34_MYTCO</name>
<keyword evidence="1" id="KW-0812">Transmembrane</keyword>
<reference evidence="2 3" key="1">
    <citation type="submission" date="2020-06" db="EMBL/GenBank/DDBJ databases">
        <authorList>
            <person name="Li R."/>
            <person name="Bekaert M."/>
        </authorList>
    </citation>
    <scope>NUCLEOTIDE SEQUENCE [LARGE SCALE GENOMIC DNA]</scope>
    <source>
        <strain evidence="3">wild</strain>
    </source>
</reference>
<evidence type="ECO:0000313" key="3">
    <source>
        <dbReference type="Proteomes" id="UP000507470"/>
    </source>
</evidence>
<dbReference type="OrthoDB" id="10615389at2759"/>
<evidence type="ECO:0000256" key="1">
    <source>
        <dbReference type="SAM" id="Phobius"/>
    </source>
</evidence>
<feature type="transmembrane region" description="Helical" evidence="1">
    <location>
        <begin position="292"/>
        <end position="315"/>
    </location>
</feature>